<gene>
    <name evidence="3" type="ORF">D1345_07635</name>
</gene>
<feature type="region of interest" description="Disordered" evidence="1">
    <location>
        <begin position="1"/>
        <end position="27"/>
    </location>
</feature>
<accession>A0AAD0W7B8</accession>
<proteinExistence type="predicted"/>
<feature type="compositionally biased region" description="Low complexity" evidence="1">
    <location>
        <begin position="1"/>
        <end position="20"/>
    </location>
</feature>
<evidence type="ECO:0000259" key="2">
    <source>
        <dbReference type="SMART" id="SM00834"/>
    </source>
</evidence>
<protein>
    <submittedName>
        <fullName evidence="3">Zinc ribbon domain-containing protein</fullName>
    </submittedName>
</protein>
<dbReference type="NCBIfam" id="TIGR02605">
    <property type="entry name" value="CxxC_CxxC_SSSS"/>
    <property type="match status" value="1"/>
</dbReference>
<dbReference type="EMBL" id="CP031968">
    <property type="protein sequence ID" value="AXT46059.1"/>
    <property type="molecule type" value="Genomic_DNA"/>
</dbReference>
<feature type="domain" description="Putative regulatory protein FmdB zinc ribbon" evidence="2">
    <location>
        <begin position="46"/>
        <end position="87"/>
    </location>
</feature>
<dbReference type="SMART" id="SM00834">
    <property type="entry name" value="CxxC_CXXC_SSSS"/>
    <property type="match status" value="1"/>
</dbReference>
<organism evidence="3 4">
    <name type="scientific">Chromobacterium rhizoryzae</name>
    <dbReference type="NCBI Taxonomy" id="1778675"/>
    <lineage>
        <taxon>Bacteria</taxon>
        <taxon>Pseudomonadati</taxon>
        <taxon>Pseudomonadota</taxon>
        <taxon>Betaproteobacteria</taxon>
        <taxon>Neisseriales</taxon>
        <taxon>Chromobacteriaceae</taxon>
        <taxon>Chromobacterium</taxon>
    </lineage>
</organism>
<dbReference type="Pfam" id="PF09723">
    <property type="entry name" value="Zn_ribbon_8"/>
    <property type="match status" value="1"/>
</dbReference>
<dbReference type="AlphaFoldDB" id="A0AAD0W7B8"/>
<dbReference type="KEGG" id="crz:D1345_07635"/>
<reference evidence="3 4" key="1">
    <citation type="submission" date="2018-08" db="EMBL/GenBank/DDBJ databases">
        <title>Complete genome sequence of JP2-74.</title>
        <authorList>
            <person name="Wu L."/>
        </authorList>
    </citation>
    <scope>NUCLEOTIDE SEQUENCE [LARGE SCALE GENOMIC DNA]</scope>
    <source>
        <strain evidence="3 4">JP2-74</strain>
    </source>
</reference>
<dbReference type="InterPro" id="IPR013429">
    <property type="entry name" value="Regulatory_FmdB_Zinc_ribbon"/>
</dbReference>
<keyword evidence="4" id="KW-1185">Reference proteome</keyword>
<evidence type="ECO:0000256" key="1">
    <source>
        <dbReference type="SAM" id="MobiDB-lite"/>
    </source>
</evidence>
<sequence length="135" mass="13950">MPAPPCGCRRTSSISTSGRRPAGRNGGRWTACRCRCLMTGTEDAAMPSYEYRCPVCGPFVLLRAVAARAEPAVCPGCGQPSLERLLSAPALSLPGAASRAAARNERACHHPGCAASAGERPSGGAAVGRRPWMLG</sequence>
<evidence type="ECO:0000313" key="3">
    <source>
        <dbReference type="EMBL" id="AXT46059.1"/>
    </source>
</evidence>
<name>A0AAD0W7B8_9NEIS</name>
<evidence type="ECO:0000313" key="4">
    <source>
        <dbReference type="Proteomes" id="UP000259465"/>
    </source>
</evidence>
<dbReference type="Proteomes" id="UP000259465">
    <property type="component" value="Chromosome"/>
</dbReference>